<gene>
    <name evidence="1" type="ORF">BJ959_000523</name>
</gene>
<dbReference type="AlphaFoldDB" id="A0A840XJJ8"/>
<dbReference type="Proteomes" id="UP000552883">
    <property type="component" value="Unassembled WGS sequence"/>
</dbReference>
<sequence>MMRATTEDGRQVVLFPTGEWVWEDESRVATPSVPSLFRSVPWGVSKDEVQRREVREPLTADSGSDELHFEVRFFGQRWLARYSFFKNTLEKGELLLVDELPDEDANVELFQRIKVACEAQFGEGQEKQIWSNDLFEDDPESWGLAVGLGHMTWHAVFRSSDSRIEILLNEGDGVDMALFVKYSPAVQSI</sequence>
<evidence type="ECO:0000313" key="1">
    <source>
        <dbReference type="EMBL" id="MBB5617027.1"/>
    </source>
</evidence>
<dbReference type="EMBL" id="JACHBS010000001">
    <property type="protein sequence ID" value="MBB5617027.1"/>
    <property type="molecule type" value="Genomic_DNA"/>
</dbReference>
<comment type="caution">
    <text evidence="1">The sequence shown here is derived from an EMBL/GenBank/DDBJ whole genome shotgun (WGS) entry which is preliminary data.</text>
</comment>
<evidence type="ECO:0000313" key="2">
    <source>
        <dbReference type="Proteomes" id="UP000552883"/>
    </source>
</evidence>
<organism evidence="1 2">
    <name type="scientific">Microcella frigidaquae</name>
    <dbReference type="NCBI Taxonomy" id="424758"/>
    <lineage>
        <taxon>Bacteria</taxon>
        <taxon>Bacillati</taxon>
        <taxon>Actinomycetota</taxon>
        <taxon>Actinomycetes</taxon>
        <taxon>Micrococcales</taxon>
        <taxon>Microbacteriaceae</taxon>
        <taxon>Microcella</taxon>
    </lineage>
</organism>
<keyword evidence="2" id="KW-1185">Reference proteome</keyword>
<dbReference type="OrthoDB" id="5126154at2"/>
<protein>
    <submittedName>
        <fullName evidence="1">Uncharacterized protein</fullName>
    </submittedName>
</protein>
<accession>A0A840XJJ8</accession>
<dbReference type="RefSeq" id="WP_153981638.1">
    <property type="nucleotide sequence ID" value="NZ_BAAANZ010000011.1"/>
</dbReference>
<name>A0A840XJJ8_9MICO</name>
<reference evidence="1 2" key="1">
    <citation type="submission" date="2020-08" db="EMBL/GenBank/DDBJ databases">
        <title>Sequencing the genomes of 1000 actinobacteria strains.</title>
        <authorList>
            <person name="Klenk H.-P."/>
        </authorList>
    </citation>
    <scope>NUCLEOTIDE SEQUENCE [LARGE SCALE GENOMIC DNA]</scope>
    <source>
        <strain evidence="1 2">DSM 23889</strain>
    </source>
</reference>
<proteinExistence type="predicted"/>